<dbReference type="Pfam" id="PF13384">
    <property type="entry name" value="HTH_23"/>
    <property type="match status" value="1"/>
</dbReference>
<accession>A0A8J4AM96</accession>
<dbReference type="AlphaFoldDB" id="A0A8J4AM96"/>
<gene>
    <name evidence="2" type="ORF">NUM_73110</name>
</gene>
<evidence type="ECO:0000313" key="3">
    <source>
        <dbReference type="Proteomes" id="UP000614996"/>
    </source>
</evidence>
<organism evidence="2 3">
    <name type="scientific">Actinocatenispora comari</name>
    <dbReference type="NCBI Taxonomy" id="2807577"/>
    <lineage>
        <taxon>Bacteria</taxon>
        <taxon>Bacillati</taxon>
        <taxon>Actinomycetota</taxon>
        <taxon>Actinomycetes</taxon>
        <taxon>Micromonosporales</taxon>
        <taxon>Micromonosporaceae</taxon>
        <taxon>Actinocatenispora</taxon>
    </lineage>
</organism>
<comment type="caution">
    <text evidence="2">The sequence shown here is derived from an EMBL/GenBank/DDBJ whole genome shotgun (WGS) entry which is preliminary data.</text>
</comment>
<reference evidence="3" key="1">
    <citation type="journal article" date="2021" name="Int. J. Syst. Evol. Microbiol.">
        <title>Actinocatenispora comari sp. nov., an endophytic actinomycete isolated from aerial parts of Comarum salesowianum.</title>
        <authorList>
            <person name="Oyunbileg N."/>
            <person name="Iizaka Y."/>
            <person name="Hamada M."/>
            <person name="Davaapurev B.O."/>
            <person name="Fukumoto A."/>
            <person name="Tsetseg B."/>
            <person name="Kato F."/>
            <person name="Tamura T."/>
            <person name="Batkhuu J."/>
            <person name="Anzai Y."/>
        </authorList>
    </citation>
    <scope>NUCLEOTIDE SEQUENCE [LARGE SCALE GENOMIC DNA]</scope>
    <source>
        <strain evidence="3">NUM-2625</strain>
    </source>
</reference>
<keyword evidence="3" id="KW-1185">Reference proteome</keyword>
<dbReference type="EMBL" id="BOPO01000151">
    <property type="protein sequence ID" value="GIL32057.1"/>
    <property type="molecule type" value="Genomic_DNA"/>
</dbReference>
<sequence>MSATLTHDSDDRSAQIVADYQSGLSGPDVARKHHVSRRTVYRTLHAAGVPRRQQWSASALRPLRAQRAARERQDQAAQIAEAVAGCRRARSGRRHVAPHPRPLDGADAAASSRSAVATPVHDQQGTTSDQTKARMPHGRAQETKVIRALPGHWLMRIRALHGGPVATRRSMR</sequence>
<dbReference type="Proteomes" id="UP000614996">
    <property type="component" value="Unassembled WGS sequence"/>
</dbReference>
<name>A0A8J4AM96_9ACTN</name>
<evidence type="ECO:0000313" key="2">
    <source>
        <dbReference type="EMBL" id="GIL32057.1"/>
    </source>
</evidence>
<dbReference type="Gene3D" id="1.10.10.60">
    <property type="entry name" value="Homeodomain-like"/>
    <property type="match status" value="1"/>
</dbReference>
<dbReference type="RefSeq" id="WP_207129587.1">
    <property type="nucleotide sequence ID" value="NZ_BOPO01000151.1"/>
</dbReference>
<protein>
    <submittedName>
        <fullName evidence="2">Uncharacterized protein</fullName>
    </submittedName>
</protein>
<evidence type="ECO:0000256" key="1">
    <source>
        <dbReference type="SAM" id="MobiDB-lite"/>
    </source>
</evidence>
<feature type="compositionally biased region" description="Polar residues" evidence="1">
    <location>
        <begin position="121"/>
        <end position="130"/>
    </location>
</feature>
<proteinExistence type="predicted"/>
<feature type="compositionally biased region" description="Low complexity" evidence="1">
    <location>
        <begin position="106"/>
        <end position="117"/>
    </location>
</feature>
<feature type="region of interest" description="Disordered" evidence="1">
    <location>
        <begin position="90"/>
        <end position="141"/>
    </location>
</feature>